<dbReference type="SUPFAM" id="SSF81606">
    <property type="entry name" value="PP2C-like"/>
    <property type="match status" value="1"/>
</dbReference>
<sequence length="513" mass="53614">MPSHLDADRPASQPPERGTLDALITQARRLRGGIDAVRSSAADEDGEEAGDPTSRWRRALCDLAARHLDGLGEHLGQLRAGSPAADAHHTDGAPGDARAAEGETAAAGAARSRRLPARSGSAEWNLLTDEVSWSGELYAIFGRSPAEGPLSLDELPSWVLPDDQPLLAAAVTDCLVDSRPIDREFRIMRPDGDVRTLHLLGEPVLDDQGGTAAMWAVVRDVSELRRSELAVVETRETVHHERHAAQAERRIAVELQESVLPPWRGSQRFPRSDGHTGGALDIASHYLPSATSALIGGDWYDALELPDGATLLSAGDLTGHGVAATSGMAMLLGAVRGMAVAGVEPGTLMGHLNQLLDSAAQPALGSAVCCRYQPADRTLTWSQAGHPAPLLFRRGEGRVLQPPEGVLLGATSGAAYGQHTEVLEAGDLLVLHTDGLTPQDGGSSGSGSGSGPGPAPVLPGGNAQDGGSERLLSLAGRFAEARTAQECVRAVVEEFGDREGQDDACVLVARVSG</sequence>
<dbReference type="InterPro" id="IPR013655">
    <property type="entry name" value="PAS_fold_3"/>
</dbReference>
<feature type="compositionally biased region" description="Gly residues" evidence="2">
    <location>
        <begin position="442"/>
        <end position="452"/>
    </location>
</feature>
<dbReference type="EC" id="3.1.3.16" evidence="4"/>
<dbReference type="InterPro" id="IPR052016">
    <property type="entry name" value="Bact_Sigma-Reg"/>
</dbReference>
<evidence type="ECO:0000313" key="4">
    <source>
        <dbReference type="EMBL" id="MFC4496695.1"/>
    </source>
</evidence>
<accession>A0ABV9ACJ5</accession>
<evidence type="ECO:0000259" key="3">
    <source>
        <dbReference type="PROSITE" id="PS50113"/>
    </source>
</evidence>
<feature type="region of interest" description="Disordered" evidence="2">
    <location>
        <begin position="433"/>
        <end position="466"/>
    </location>
</feature>
<dbReference type="InterPro" id="IPR036457">
    <property type="entry name" value="PPM-type-like_dom_sf"/>
</dbReference>
<dbReference type="PANTHER" id="PTHR43156">
    <property type="entry name" value="STAGE II SPORULATION PROTEIN E-RELATED"/>
    <property type="match status" value="1"/>
</dbReference>
<dbReference type="SMART" id="SM00331">
    <property type="entry name" value="PP2C_SIG"/>
    <property type="match status" value="1"/>
</dbReference>
<dbReference type="Pfam" id="PF08447">
    <property type="entry name" value="PAS_3"/>
    <property type="match status" value="1"/>
</dbReference>
<dbReference type="InterPro" id="IPR000700">
    <property type="entry name" value="PAS-assoc_C"/>
</dbReference>
<name>A0ABV9ACJ5_9ACTN</name>
<dbReference type="RefSeq" id="WP_386450974.1">
    <property type="nucleotide sequence ID" value="NZ_JBHSFH010000013.1"/>
</dbReference>
<keyword evidence="5" id="KW-1185">Reference proteome</keyword>
<dbReference type="InterPro" id="IPR001610">
    <property type="entry name" value="PAC"/>
</dbReference>
<reference evidence="5" key="1">
    <citation type="journal article" date="2019" name="Int. J. Syst. Evol. Microbiol.">
        <title>The Global Catalogue of Microorganisms (GCM) 10K type strain sequencing project: providing services to taxonomists for standard genome sequencing and annotation.</title>
        <authorList>
            <consortium name="The Broad Institute Genomics Platform"/>
            <consortium name="The Broad Institute Genome Sequencing Center for Infectious Disease"/>
            <person name="Wu L."/>
            <person name="Ma J."/>
        </authorList>
    </citation>
    <scope>NUCLEOTIDE SEQUENCE [LARGE SCALE GENOMIC DNA]</scope>
    <source>
        <strain evidence="5">CGMCC 4.7357</strain>
    </source>
</reference>
<organism evidence="4 5">
    <name type="scientific">Streptomyces ovatisporus</name>
    <dbReference type="NCBI Taxonomy" id="1128682"/>
    <lineage>
        <taxon>Bacteria</taxon>
        <taxon>Bacillati</taxon>
        <taxon>Actinomycetota</taxon>
        <taxon>Actinomycetes</taxon>
        <taxon>Kitasatosporales</taxon>
        <taxon>Streptomycetaceae</taxon>
        <taxon>Streptomyces</taxon>
    </lineage>
</organism>
<dbReference type="EMBL" id="JBHSFH010000013">
    <property type="protein sequence ID" value="MFC4496695.1"/>
    <property type="molecule type" value="Genomic_DNA"/>
</dbReference>
<dbReference type="PANTHER" id="PTHR43156:SF2">
    <property type="entry name" value="STAGE II SPORULATION PROTEIN E"/>
    <property type="match status" value="1"/>
</dbReference>
<dbReference type="NCBIfam" id="TIGR00229">
    <property type="entry name" value="sensory_box"/>
    <property type="match status" value="1"/>
</dbReference>
<dbReference type="CDD" id="cd00130">
    <property type="entry name" value="PAS"/>
    <property type="match status" value="1"/>
</dbReference>
<dbReference type="InterPro" id="IPR001932">
    <property type="entry name" value="PPM-type_phosphatase-like_dom"/>
</dbReference>
<dbReference type="GO" id="GO:0004722">
    <property type="term" value="F:protein serine/threonine phosphatase activity"/>
    <property type="evidence" value="ECO:0007669"/>
    <property type="project" value="UniProtKB-EC"/>
</dbReference>
<feature type="region of interest" description="Disordered" evidence="2">
    <location>
        <begin position="80"/>
        <end position="103"/>
    </location>
</feature>
<comment type="caution">
    <text evidence="4">The sequence shown here is derived from an EMBL/GenBank/DDBJ whole genome shotgun (WGS) entry which is preliminary data.</text>
</comment>
<dbReference type="InterPro" id="IPR000014">
    <property type="entry name" value="PAS"/>
</dbReference>
<proteinExistence type="predicted"/>
<keyword evidence="1 4" id="KW-0378">Hydrolase</keyword>
<protein>
    <submittedName>
        <fullName evidence="4">PP2C family protein-serine/threonine phosphatase</fullName>
        <ecNumber evidence="4">3.1.3.16</ecNumber>
    </submittedName>
</protein>
<dbReference type="Proteomes" id="UP001595997">
    <property type="component" value="Unassembled WGS sequence"/>
</dbReference>
<evidence type="ECO:0000256" key="2">
    <source>
        <dbReference type="SAM" id="MobiDB-lite"/>
    </source>
</evidence>
<dbReference type="SMART" id="SM00086">
    <property type="entry name" value="PAC"/>
    <property type="match status" value="1"/>
</dbReference>
<evidence type="ECO:0000256" key="1">
    <source>
        <dbReference type="ARBA" id="ARBA00022801"/>
    </source>
</evidence>
<dbReference type="PROSITE" id="PS50113">
    <property type="entry name" value="PAC"/>
    <property type="match status" value="1"/>
</dbReference>
<dbReference type="Gene3D" id="2.10.70.100">
    <property type="match status" value="1"/>
</dbReference>
<dbReference type="Pfam" id="PF07228">
    <property type="entry name" value="SpoIIE"/>
    <property type="match status" value="1"/>
</dbReference>
<dbReference type="SUPFAM" id="SSF55785">
    <property type="entry name" value="PYP-like sensor domain (PAS domain)"/>
    <property type="match status" value="1"/>
</dbReference>
<dbReference type="Gene3D" id="3.30.450.20">
    <property type="entry name" value="PAS domain"/>
    <property type="match status" value="1"/>
</dbReference>
<feature type="region of interest" description="Disordered" evidence="2">
    <location>
        <begin position="1"/>
        <end position="20"/>
    </location>
</feature>
<evidence type="ECO:0000313" key="5">
    <source>
        <dbReference type="Proteomes" id="UP001595997"/>
    </source>
</evidence>
<dbReference type="InterPro" id="IPR035965">
    <property type="entry name" value="PAS-like_dom_sf"/>
</dbReference>
<dbReference type="Gene3D" id="3.60.40.10">
    <property type="entry name" value="PPM-type phosphatase domain"/>
    <property type="match status" value="1"/>
</dbReference>
<feature type="domain" description="PAC" evidence="3">
    <location>
        <begin position="181"/>
        <end position="233"/>
    </location>
</feature>
<gene>
    <name evidence="4" type="ORF">ACFPA8_21420</name>
</gene>